<comment type="catalytic activity">
    <reaction evidence="11">
        <text>5,6-dihydrouracil + NAD(+) = uracil + NADH + H(+)</text>
        <dbReference type="Rhea" id="RHEA:20189"/>
        <dbReference type="ChEBI" id="CHEBI:15378"/>
        <dbReference type="ChEBI" id="CHEBI:15901"/>
        <dbReference type="ChEBI" id="CHEBI:17568"/>
        <dbReference type="ChEBI" id="CHEBI:57540"/>
        <dbReference type="ChEBI" id="CHEBI:57945"/>
        <dbReference type="EC" id="1.3.1.1"/>
    </reaction>
</comment>
<evidence type="ECO:0000256" key="7">
    <source>
        <dbReference type="ARBA" id="ARBA00023014"/>
    </source>
</evidence>
<name>A0A545UGS0_9GAMM</name>
<dbReference type="Pfam" id="PF14691">
    <property type="entry name" value="Fer4_20"/>
    <property type="match status" value="1"/>
</dbReference>
<comment type="catalytic activity">
    <reaction evidence="10">
        <text>5,6-dihydrothymine + NAD(+) = thymine + NADH + H(+)</text>
        <dbReference type="Rhea" id="RHEA:28791"/>
        <dbReference type="ChEBI" id="CHEBI:15378"/>
        <dbReference type="ChEBI" id="CHEBI:17821"/>
        <dbReference type="ChEBI" id="CHEBI:27468"/>
        <dbReference type="ChEBI" id="CHEBI:57540"/>
        <dbReference type="ChEBI" id="CHEBI:57945"/>
        <dbReference type="EC" id="1.3.1.1"/>
    </reaction>
</comment>
<keyword evidence="6" id="KW-0408">Iron</keyword>
<dbReference type="SUPFAM" id="SSF54862">
    <property type="entry name" value="4Fe-4S ferredoxins"/>
    <property type="match status" value="1"/>
</dbReference>
<dbReference type="Pfam" id="PF12838">
    <property type="entry name" value="Fer4_7"/>
    <property type="match status" value="1"/>
</dbReference>
<evidence type="ECO:0000256" key="2">
    <source>
        <dbReference type="ARBA" id="ARBA00022630"/>
    </source>
</evidence>
<evidence type="ECO:0000256" key="5">
    <source>
        <dbReference type="ARBA" id="ARBA00023002"/>
    </source>
</evidence>
<dbReference type="OrthoDB" id="9811557at2"/>
<dbReference type="InterPro" id="IPR023753">
    <property type="entry name" value="FAD/NAD-binding_dom"/>
</dbReference>
<comment type="subunit">
    <text evidence="13">Heterotetramer of 2 PreA and 2 PreT subunits.</text>
</comment>
<dbReference type="Pfam" id="PF07992">
    <property type="entry name" value="Pyr_redox_2"/>
    <property type="match status" value="1"/>
</dbReference>
<dbReference type="Gene3D" id="3.30.70.3270">
    <property type="match status" value="1"/>
</dbReference>
<dbReference type="SUPFAM" id="SSF51971">
    <property type="entry name" value="Nucleotide-binding domain"/>
    <property type="match status" value="1"/>
</dbReference>
<dbReference type="AlphaFoldDB" id="A0A545UGS0"/>
<proteinExistence type="predicted"/>
<evidence type="ECO:0000256" key="9">
    <source>
        <dbReference type="ARBA" id="ARBA00032722"/>
    </source>
</evidence>
<dbReference type="EC" id="1.3.1.1" evidence="14"/>
<evidence type="ECO:0000256" key="4">
    <source>
        <dbReference type="ARBA" id="ARBA00022723"/>
    </source>
</evidence>
<keyword evidence="4" id="KW-0479">Metal-binding</keyword>
<keyword evidence="17" id="KW-1185">Reference proteome</keyword>
<dbReference type="Gene3D" id="3.50.50.60">
    <property type="entry name" value="FAD/NAD(P)-binding domain"/>
    <property type="match status" value="2"/>
</dbReference>
<dbReference type="PRINTS" id="PR00419">
    <property type="entry name" value="ADXRDTASE"/>
</dbReference>
<comment type="caution">
    <text evidence="16">The sequence shown here is derived from an EMBL/GenBank/DDBJ whole genome shotgun (WGS) entry which is preliminary data.</text>
</comment>
<dbReference type="InterPro" id="IPR028261">
    <property type="entry name" value="DPD_II"/>
</dbReference>
<dbReference type="GO" id="GO:0004159">
    <property type="term" value="F:dihydropyrimidine dehydrogenase (NAD+) activity"/>
    <property type="evidence" value="ECO:0007669"/>
    <property type="project" value="UniProtKB-EC"/>
</dbReference>
<accession>A0A545UGS0</accession>
<feature type="domain" description="4Fe-4S ferredoxin-type" evidence="15">
    <location>
        <begin position="492"/>
        <end position="521"/>
    </location>
</feature>
<evidence type="ECO:0000256" key="10">
    <source>
        <dbReference type="ARBA" id="ARBA00047685"/>
    </source>
</evidence>
<protein>
    <recommendedName>
        <fullName evidence="14">dihydrouracil dehydrogenase (NAD(+))</fullName>
        <ecNumber evidence="14">1.3.1.1</ecNumber>
    </recommendedName>
    <alternativeName>
        <fullName evidence="9">Dihydrothymine dehydrogenase</fullName>
    </alternativeName>
    <alternativeName>
        <fullName evidence="8">Dihydrouracil dehydrogenase</fullName>
    </alternativeName>
</protein>
<dbReference type="GO" id="GO:0046872">
    <property type="term" value="F:metal ion binding"/>
    <property type="evidence" value="ECO:0007669"/>
    <property type="project" value="UniProtKB-KW"/>
</dbReference>
<evidence type="ECO:0000313" key="16">
    <source>
        <dbReference type="EMBL" id="TQV88649.1"/>
    </source>
</evidence>
<gene>
    <name evidence="16" type="ORF">FLL46_09035</name>
</gene>
<dbReference type="SUPFAM" id="SSF46548">
    <property type="entry name" value="alpha-helical ferredoxin"/>
    <property type="match status" value="2"/>
</dbReference>
<dbReference type="EMBL" id="VIKS01000004">
    <property type="protein sequence ID" value="TQV88649.1"/>
    <property type="molecule type" value="Genomic_DNA"/>
</dbReference>
<dbReference type="PANTHER" id="PTHR43073:SF2">
    <property type="entry name" value="DIHYDROPYRIMIDINE DEHYDROGENASE [NADP(+)]"/>
    <property type="match status" value="1"/>
</dbReference>
<comment type="function">
    <text evidence="12">Involved in pyrimidine base degradation. Catalyzes physiologically the reduction of uracil to 5,6-dihydrouracil (DHU) by using NADH as a specific cosubstrate. It also catalyzes the reverse reaction and the reduction of thymine to 5,6-dihydrothymine (DHT).</text>
</comment>
<evidence type="ECO:0000256" key="1">
    <source>
        <dbReference type="ARBA" id="ARBA00001917"/>
    </source>
</evidence>
<dbReference type="InterPro" id="IPR017900">
    <property type="entry name" value="4Fe4S_Fe_S_CS"/>
</dbReference>
<keyword evidence="5" id="KW-0560">Oxidoreductase</keyword>
<comment type="cofactor">
    <cofactor evidence="1">
        <name>FMN</name>
        <dbReference type="ChEBI" id="CHEBI:58210"/>
    </cofactor>
</comment>
<dbReference type="InterPro" id="IPR009051">
    <property type="entry name" value="Helical_ferredxn"/>
</dbReference>
<keyword evidence="7" id="KW-0411">Iron-sulfur</keyword>
<evidence type="ECO:0000256" key="6">
    <source>
        <dbReference type="ARBA" id="ARBA00023004"/>
    </source>
</evidence>
<dbReference type="Proteomes" id="UP000315439">
    <property type="component" value="Unassembled WGS sequence"/>
</dbReference>
<organism evidence="16 17">
    <name type="scientific">Aliikangiella coralliicola</name>
    <dbReference type="NCBI Taxonomy" id="2592383"/>
    <lineage>
        <taxon>Bacteria</taxon>
        <taxon>Pseudomonadati</taxon>
        <taxon>Pseudomonadota</taxon>
        <taxon>Gammaproteobacteria</taxon>
        <taxon>Oceanospirillales</taxon>
        <taxon>Pleioneaceae</taxon>
        <taxon>Aliikangiella</taxon>
    </lineage>
</organism>
<reference evidence="16 17" key="1">
    <citation type="submission" date="2019-07" db="EMBL/GenBank/DDBJ databases">
        <title>Draft genome for Aliikangiella sp. M105.</title>
        <authorList>
            <person name="Wang G."/>
        </authorList>
    </citation>
    <scope>NUCLEOTIDE SEQUENCE [LARGE SCALE GENOMIC DNA]</scope>
    <source>
        <strain evidence="16 17">M105</strain>
    </source>
</reference>
<dbReference type="InterPro" id="IPR036188">
    <property type="entry name" value="FAD/NAD-bd_sf"/>
</dbReference>
<evidence type="ECO:0000256" key="11">
    <source>
        <dbReference type="ARBA" id="ARBA00048792"/>
    </source>
</evidence>
<evidence type="ECO:0000256" key="12">
    <source>
        <dbReference type="ARBA" id="ARBA00049578"/>
    </source>
</evidence>
<keyword evidence="3" id="KW-0288">FMN</keyword>
<dbReference type="Gene3D" id="1.10.1060.10">
    <property type="entry name" value="Alpha-helical ferredoxin"/>
    <property type="match status" value="1"/>
</dbReference>
<dbReference type="PANTHER" id="PTHR43073">
    <property type="entry name" value="DIHYDROPYRIMIDINE DEHYDROGENASE [NADP(+)]"/>
    <property type="match status" value="1"/>
</dbReference>
<feature type="domain" description="4Fe-4S ferredoxin-type" evidence="15">
    <location>
        <begin position="551"/>
        <end position="581"/>
    </location>
</feature>
<dbReference type="PROSITE" id="PS51379">
    <property type="entry name" value="4FE4S_FER_2"/>
    <property type="match status" value="2"/>
</dbReference>
<dbReference type="GO" id="GO:0051536">
    <property type="term" value="F:iron-sulfur cluster binding"/>
    <property type="evidence" value="ECO:0007669"/>
    <property type="project" value="UniProtKB-KW"/>
</dbReference>
<dbReference type="RefSeq" id="WP_142893157.1">
    <property type="nucleotide sequence ID" value="NZ_ML660162.1"/>
</dbReference>
<evidence type="ECO:0000256" key="14">
    <source>
        <dbReference type="ARBA" id="ARBA00049728"/>
    </source>
</evidence>
<evidence type="ECO:0000256" key="8">
    <source>
        <dbReference type="ARBA" id="ARBA00030119"/>
    </source>
</evidence>
<evidence type="ECO:0000259" key="15">
    <source>
        <dbReference type="PROSITE" id="PS51379"/>
    </source>
</evidence>
<sequence length="593" mass="66045">MKPTNIKDPEYFHKVVDCQYACPAHTPVPEYIRLIAAGRYDDAYMINWESNVFPGILGRVCDRPCEPACRRGRVEEEPVAICRLKRVAADNKEDIKDRLPTIMPKNGKKIALVGAGPASLTVARDLAPLGYEVELFDEQDIGGGFMRNQIPSFRLPIEVLNEEVNYILDMGVAAHFKHYVDSLKSLVDKDYDAIFVGSGAPNGRDLTKLPGRQEGDDSIHVGINWLDSVAFEHTKSIGENVIVLGGGNTAMDCCRTALRLGGKNVKIVVRSPQADMKASPWEIEDAISEGVPIFENHTPKEFVVENGKLTGMKFEKVRAEYDENGKRSLVPTGEDLVFMEADQVLIAIGQDNAFPWIERDIGIEFGKWDMPVVDQVTFQSTNERVFFGGDAAFGPSNIITAVAHGHQAAISIHKFCQGESLTDRPAPQVNLLSQKMGFHEWTYDNEIDHDKRHLVPHVDKEIALNNLKVEVEKGYDQDLGYEEAMRCLNCDVQTVFTDNLCIECDACADVCPTNCINFTDNGEEEDLRTRLLEPANLTDQDLYVSGELKTSRVMVKDENVCLHCGLCAERCPTAAWDMQKFSYSVTKAGKECA</sequence>
<evidence type="ECO:0000313" key="17">
    <source>
        <dbReference type="Proteomes" id="UP000315439"/>
    </source>
</evidence>
<keyword evidence="2" id="KW-0285">Flavoprotein</keyword>
<evidence type="ECO:0000256" key="3">
    <source>
        <dbReference type="ARBA" id="ARBA00022643"/>
    </source>
</evidence>
<dbReference type="InterPro" id="IPR017896">
    <property type="entry name" value="4Fe4S_Fe-S-bd"/>
</dbReference>
<dbReference type="PROSITE" id="PS00198">
    <property type="entry name" value="4FE4S_FER_1"/>
    <property type="match status" value="2"/>
</dbReference>
<evidence type="ECO:0000256" key="13">
    <source>
        <dbReference type="ARBA" id="ARBA00049714"/>
    </source>
</evidence>